<gene>
    <name evidence="1" type="primary">clsB</name>
    <name evidence="1" type="ORF">MW7_002025</name>
</gene>
<reference evidence="1" key="1">
    <citation type="submission" date="2019-05" db="EMBL/GenBank/DDBJ databases">
        <title>Revised genome assembly of Burkholderiaceae (previously Ralstonia) sp. PBA.</title>
        <authorList>
            <person name="Gan H.M."/>
        </authorList>
    </citation>
    <scope>NUCLEOTIDE SEQUENCE</scope>
    <source>
        <strain evidence="1">PBA</strain>
    </source>
</reference>
<evidence type="ECO:0000313" key="2">
    <source>
        <dbReference type="Proteomes" id="UP000004277"/>
    </source>
</evidence>
<protein>
    <submittedName>
        <fullName evidence="1">Cardiolipin synthase ClsB</fullName>
        <ecNumber evidence="1">2.7.8.-</ecNumber>
    </submittedName>
</protein>
<dbReference type="EMBL" id="AKCV02000007">
    <property type="protein sequence ID" value="TMS59406.1"/>
    <property type="molecule type" value="Genomic_DNA"/>
</dbReference>
<proteinExistence type="predicted"/>
<accession>A0ACD3STA4</accession>
<name>A0ACD3STA4_9BURK</name>
<dbReference type="Proteomes" id="UP000004277">
    <property type="component" value="Unassembled WGS sequence"/>
</dbReference>
<keyword evidence="1" id="KW-0808">Transferase</keyword>
<comment type="caution">
    <text evidence="1">The sequence shown here is derived from an EMBL/GenBank/DDBJ whole genome shotgun (WGS) entry which is preliminary data.</text>
</comment>
<keyword evidence="2" id="KW-1185">Reference proteome</keyword>
<evidence type="ECO:0000313" key="1">
    <source>
        <dbReference type="EMBL" id="TMS59406.1"/>
    </source>
</evidence>
<organism evidence="1 2">
    <name type="scientific">Imbroritus primus</name>
    <dbReference type="NCBI Taxonomy" id="3058603"/>
    <lineage>
        <taxon>Bacteria</taxon>
        <taxon>Pseudomonadati</taxon>
        <taxon>Pseudomonadota</taxon>
        <taxon>Betaproteobacteria</taxon>
        <taxon>Burkholderiales</taxon>
        <taxon>Burkholderiaceae</taxon>
        <taxon>Imbroritus</taxon>
    </lineage>
</organism>
<sequence length="421" mass="47217">MRSPLKRPIRALRRAWRRNRAVAGNRVDLLCCGEFYFPALCEAIDAATRSVRMETYIYTHDASGECVTRALVEAARRGVEVYVVVDGIGTGEPPPEVISAFREAGVHYRVFRPVRWWVPRRRYLRRLHRKLAVIDDRLGFVGGINIIDDLNHAPLQDSGYGPRYDFAVRVEGPIVAQIVETMRVLWTRFSGAGRVERAPAPPSGSGAHAVAATDAQPEVAAGTLSTHEGVRAALVLRDNVRNRRAIEREYLVALGNARHDVIIANAYFLPGLRFRRALLACRRRGVRVRLLLQGQVEYRLQHHATQALYGQLLNAGVEIYEYTDSFLHAKVAVVDQVWATVGSSNIDPFSLLLAREANLVVWDDAFSASLRDALELAMTARSVAVERELHDRRPRWRRALDWLAYGLVSAGVMISGHAGRY</sequence>
<dbReference type="EC" id="2.7.8.-" evidence="1"/>